<dbReference type="NCBIfam" id="TIGR02895">
    <property type="entry name" value="spore_sigI"/>
    <property type="match status" value="1"/>
</dbReference>
<feature type="DNA-binding region" description="H-T-H motif" evidence="6">
    <location>
        <begin position="195"/>
        <end position="214"/>
    </location>
</feature>
<keyword evidence="6" id="KW-0346">Stress response</keyword>
<comment type="subunit">
    <text evidence="6">Interacts with RsgI.</text>
</comment>
<protein>
    <recommendedName>
        <fullName evidence="6">RNA polymerase sigma factor SigI</fullName>
    </recommendedName>
</protein>
<evidence type="ECO:0000313" key="8">
    <source>
        <dbReference type="EMBL" id="SHK24936.1"/>
    </source>
</evidence>
<accession>A0A1M6QXN0</accession>
<evidence type="ECO:0000313" key="9">
    <source>
        <dbReference type="Proteomes" id="UP000184082"/>
    </source>
</evidence>
<dbReference type="Proteomes" id="UP000184082">
    <property type="component" value="Unassembled WGS sequence"/>
</dbReference>
<evidence type="ECO:0000256" key="5">
    <source>
        <dbReference type="ARBA" id="ARBA00023163"/>
    </source>
</evidence>
<dbReference type="RefSeq" id="WP_072967455.1">
    <property type="nucleotide sequence ID" value="NZ_FRAJ01000012.1"/>
</dbReference>
<name>A0A1M6QXN0_9FIRM</name>
<dbReference type="InterPro" id="IPR014244">
    <property type="entry name" value="RNA_pol_sigma-I"/>
</dbReference>
<dbReference type="PIRSF" id="PIRSF038953">
    <property type="entry name" value="SigI"/>
    <property type="match status" value="1"/>
</dbReference>
<sequence length="245" mass="29102">MKIFLNIFKRKKIPIEERLKVIKEGNEEERERFISEYIPFIIKAITKTTNRYIEVENNDEYSIGLEAFNEAIDRYDFGKGNFINYAEMVIRSRIIDYQRKQKRINNVISINEKKEEGMEIEDILKNKDFTEIYDIKDQINRFEIKLKEFGITLAELVEESPKHIDTRLNAIRIAKAIVQDKNIMEQLYRRKILPAKSIVEKMRVSKKVLKGNRKFIIAIILILDSELDVLIDYVLGIERREKIGI</sequence>
<comment type="activity regulation">
    <text evidence="6">Negatively regulated by the anti-sigma-I factor RsgI.</text>
</comment>
<proteinExistence type="inferred from homology"/>
<dbReference type="HAMAP" id="MF_02064">
    <property type="entry name" value="Sigma70_SigI"/>
    <property type="match status" value="1"/>
</dbReference>
<dbReference type="EMBL" id="FRAJ01000012">
    <property type="protein sequence ID" value="SHK24936.1"/>
    <property type="molecule type" value="Genomic_DNA"/>
</dbReference>
<dbReference type="InterPro" id="IPR013325">
    <property type="entry name" value="RNA_pol_sigma_r2"/>
</dbReference>
<dbReference type="AlphaFoldDB" id="A0A1M6QXN0"/>
<organism evidence="8 9">
    <name type="scientific">Caminicella sporogenes DSM 14501</name>
    <dbReference type="NCBI Taxonomy" id="1121266"/>
    <lineage>
        <taxon>Bacteria</taxon>
        <taxon>Bacillati</taxon>
        <taxon>Bacillota</taxon>
        <taxon>Clostridia</taxon>
        <taxon>Peptostreptococcales</taxon>
        <taxon>Caminicellaceae</taxon>
        <taxon>Caminicella</taxon>
    </lineage>
</organism>
<dbReference type="Gene3D" id="1.10.1740.10">
    <property type="match status" value="1"/>
</dbReference>
<dbReference type="STRING" id="1121266.SAMN02745883_01652"/>
<dbReference type="InterPro" id="IPR014284">
    <property type="entry name" value="RNA_pol_sigma-70_dom"/>
</dbReference>
<keyword evidence="1 6" id="KW-0963">Cytoplasm</keyword>
<evidence type="ECO:0000259" key="7">
    <source>
        <dbReference type="Pfam" id="PF04542"/>
    </source>
</evidence>
<feature type="short sequence motif" description="Polymerase core binding" evidence="6">
    <location>
        <begin position="59"/>
        <end position="72"/>
    </location>
</feature>
<keyword evidence="4 6" id="KW-0238">DNA-binding</keyword>
<dbReference type="SUPFAM" id="SSF88946">
    <property type="entry name" value="Sigma2 domain of RNA polymerase sigma factors"/>
    <property type="match status" value="1"/>
</dbReference>
<evidence type="ECO:0000256" key="2">
    <source>
        <dbReference type="ARBA" id="ARBA00023015"/>
    </source>
</evidence>
<keyword evidence="5 6" id="KW-0804">Transcription</keyword>
<comment type="subcellular location">
    <subcellularLocation>
        <location evidence="6">Cytoplasm</location>
    </subcellularLocation>
</comment>
<evidence type="ECO:0000256" key="6">
    <source>
        <dbReference type="HAMAP-Rule" id="MF_02064"/>
    </source>
</evidence>
<dbReference type="GO" id="GO:0006352">
    <property type="term" value="P:DNA-templated transcription initiation"/>
    <property type="evidence" value="ECO:0007669"/>
    <property type="project" value="UniProtKB-UniRule"/>
</dbReference>
<comment type="similarity">
    <text evidence="6">Belongs to the sigma-70 factor family. SigI subfamily.</text>
</comment>
<dbReference type="Pfam" id="PF04542">
    <property type="entry name" value="Sigma70_r2"/>
    <property type="match status" value="1"/>
</dbReference>
<reference evidence="8 9" key="1">
    <citation type="submission" date="2016-11" db="EMBL/GenBank/DDBJ databases">
        <authorList>
            <person name="Jaros S."/>
            <person name="Januszkiewicz K."/>
            <person name="Wedrychowicz H."/>
        </authorList>
    </citation>
    <scope>NUCLEOTIDE SEQUENCE [LARGE SCALE GENOMIC DNA]</scope>
    <source>
        <strain evidence="8 9">DSM 14501</strain>
    </source>
</reference>
<dbReference type="GO" id="GO:0016987">
    <property type="term" value="F:sigma factor activity"/>
    <property type="evidence" value="ECO:0007669"/>
    <property type="project" value="UniProtKB-UniRule"/>
</dbReference>
<evidence type="ECO:0000256" key="1">
    <source>
        <dbReference type="ARBA" id="ARBA00022490"/>
    </source>
</evidence>
<keyword evidence="3 6" id="KW-0731">Sigma factor</keyword>
<dbReference type="GO" id="GO:0003677">
    <property type="term" value="F:DNA binding"/>
    <property type="evidence" value="ECO:0007669"/>
    <property type="project" value="UniProtKB-UniRule"/>
</dbReference>
<gene>
    <name evidence="6" type="primary">sigI</name>
    <name evidence="8" type="ORF">SAMN02745883_01652</name>
</gene>
<dbReference type="GO" id="GO:0005737">
    <property type="term" value="C:cytoplasm"/>
    <property type="evidence" value="ECO:0007669"/>
    <property type="project" value="UniProtKB-SubCell"/>
</dbReference>
<evidence type="ECO:0000256" key="3">
    <source>
        <dbReference type="ARBA" id="ARBA00023082"/>
    </source>
</evidence>
<feature type="domain" description="RNA polymerase sigma-70 region 2" evidence="7">
    <location>
        <begin position="34"/>
        <end position="103"/>
    </location>
</feature>
<keyword evidence="9" id="KW-1185">Reference proteome</keyword>
<evidence type="ECO:0000256" key="4">
    <source>
        <dbReference type="ARBA" id="ARBA00023125"/>
    </source>
</evidence>
<comment type="function">
    <text evidence="6">Sigma factors are initiation factors that promote the attachment of RNA polymerase to specific initiation sites and are then released.</text>
</comment>
<dbReference type="NCBIfam" id="TIGR02937">
    <property type="entry name" value="sigma70-ECF"/>
    <property type="match status" value="1"/>
</dbReference>
<keyword evidence="2 6" id="KW-0805">Transcription regulation</keyword>
<dbReference type="InterPro" id="IPR007627">
    <property type="entry name" value="RNA_pol_sigma70_r2"/>
</dbReference>